<keyword evidence="7" id="KW-1185">Reference proteome</keyword>
<evidence type="ECO:0000256" key="4">
    <source>
        <dbReference type="ARBA" id="ARBA00023136"/>
    </source>
</evidence>
<evidence type="ECO:0000256" key="5">
    <source>
        <dbReference type="SAM" id="Phobius"/>
    </source>
</evidence>
<feature type="transmembrane region" description="Helical" evidence="5">
    <location>
        <begin position="277"/>
        <end position="299"/>
    </location>
</feature>
<proteinExistence type="predicted"/>
<dbReference type="Proteomes" id="UP000037175">
    <property type="component" value="Unassembled WGS sequence"/>
</dbReference>
<dbReference type="Pfam" id="PF02361">
    <property type="entry name" value="CbiQ"/>
    <property type="match status" value="1"/>
</dbReference>
<comment type="caution">
    <text evidence="6">The sequence shown here is derived from an EMBL/GenBank/DDBJ whole genome shotgun (WGS) entry which is preliminary data.</text>
</comment>
<name>A0A0L6W6C5_9FIRM</name>
<dbReference type="PANTHER" id="PTHR33514">
    <property type="entry name" value="PROTEIN ABCI12, CHLOROPLASTIC"/>
    <property type="match status" value="1"/>
</dbReference>
<dbReference type="PANTHER" id="PTHR33514:SF13">
    <property type="entry name" value="PROTEIN ABCI12, CHLOROPLASTIC"/>
    <property type="match status" value="1"/>
</dbReference>
<organism evidence="6 7">
    <name type="scientific">Thermincola ferriacetica</name>
    <dbReference type="NCBI Taxonomy" id="281456"/>
    <lineage>
        <taxon>Bacteria</taxon>
        <taxon>Bacillati</taxon>
        <taxon>Bacillota</taxon>
        <taxon>Clostridia</taxon>
        <taxon>Eubacteriales</taxon>
        <taxon>Thermincolaceae</taxon>
        <taxon>Thermincola</taxon>
    </lineage>
</organism>
<keyword evidence="2 5" id="KW-0812">Transmembrane</keyword>
<accession>A0A0L6W6C5</accession>
<dbReference type="AlphaFoldDB" id="A0A0L6W6C5"/>
<evidence type="ECO:0000256" key="1">
    <source>
        <dbReference type="ARBA" id="ARBA00004141"/>
    </source>
</evidence>
<comment type="subcellular location">
    <subcellularLocation>
        <location evidence="1">Membrane</location>
        <topology evidence="1">Multi-pass membrane protein</topology>
    </subcellularLocation>
</comment>
<feature type="transmembrane region" description="Helical" evidence="5">
    <location>
        <begin position="40"/>
        <end position="56"/>
    </location>
</feature>
<feature type="transmembrane region" description="Helical" evidence="5">
    <location>
        <begin position="107"/>
        <end position="133"/>
    </location>
</feature>
<keyword evidence="3 5" id="KW-1133">Transmembrane helix</keyword>
<keyword evidence="4 5" id="KW-0472">Membrane</keyword>
<sequence length="309" mass="34402">MFDQLFYREKGLFLQSLHSVAALTYIAVLFLLAFVFSHPFYLAGLLLVTALAIWAADGLEAWESYLKVSLGMIVLIIIVNPLMVHAGETVLWYGPRIPVLGRLVITLEAICYGAAMSVRLLAVISVFCLYNLIMHPDKTLQLFSRLAHKSGLIISLATRMFPAMVRDVNSISEVQRMRGVDFASGNLKEKIKKYASLLNILLLSSLEGSLQIAEAMQARAFGSGPRSSYRRELFRPRDLLCLSGCGLALTSGLYGFFKGYGTYEYYPQLGYLIDGSMNLLVLAVLLIGLLVPVALSWGWKHCRYLKSKI</sequence>
<feature type="transmembrane region" description="Helical" evidence="5">
    <location>
        <begin position="12"/>
        <end position="34"/>
    </location>
</feature>
<feature type="transmembrane region" description="Helical" evidence="5">
    <location>
        <begin position="68"/>
        <end position="87"/>
    </location>
</feature>
<dbReference type="CDD" id="cd16914">
    <property type="entry name" value="EcfT"/>
    <property type="match status" value="1"/>
</dbReference>
<dbReference type="GO" id="GO:0005886">
    <property type="term" value="C:plasma membrane"/>
    <property type="evidence" value="ECO:0007669"/>
    <property type="project" value="TreeGrafter"/>
</dbReference>
<gene>
    <name evidence="6" type="ORF">Tfer_0214</name>
</gene>
<evidence type="ECO:0000313" key="6">
    <source>
        <dbReference type="EMBL" id="KNZ71137.1"/>
    </source>
</evidence>
<dbReference type="EMBL" id="LGTE01000001">
    <property type="protein sequence ID" value="KNZ71137.1"/>
    <property type="molecule type" value="Genomic_DNA"/>
</dbReference>
<dbReference type="PATRIC" id="fig|281456.6.peg.225"/>
<evidence type="ECO:0000256" key="3">
    <source>
        <dbReference type="ARBA" id="ARBA00022989"/>
    </source>
</evidence>
<reference evidence="7" key="1">
    <citation type="submission" date="2015-07" db="EMBL/GenBank/DDBJ databases">
        <title>Complete Genome of Thermincola ferriacetica strain Z-0001T.</title>
        <authorList>
            <person name="Lusk B."/>
            <person name="Badalamenti J.P."/>
            <person name="Parameswaran P."/>
            <person name="Bond D.R."/>
            <person name="Torres C.I."/>
        </authorList>
    </citation>
    <scope>NUCLEOTIDE SEQUENCE [LARGE SCALE GENOMIC DNA]</scope>
    <source>
        <strain evidence="7">Z-0001</strain>
    </source>
</reference>
<protein>
    <submittedName>
        <fullName evidence="6">Cobalt transport protein</fullName>
    </submittedName>
</protein>
<evidence type="ECO:0000313" key="7">
    <source>
        <dbReference type="Proteomes" id="UP000037175"/>
    </source>
</evidence>
<evidence type="ECO:0000256" key="2">
    <source>
        <dbReference type="ARBA" id="ARBA00022692"/>
    </source>
</evidence>
<dbReference type="InterPro" id="IPR003339">
    <property type="entry name" value="ABC/ECF_trnsptr_transmembrane"/>
</dbReference>
<feature type="transmembrane region" description="Helical" evidence="5">
    <location>
        <begin position="239"/>
        <end position="257"/>
    </location>
</feature>
<dbReference type="RefSeq" id="WP_052216498.1">
    <property type="nucleotide sequence ID" value="NZ_LGTE01000001.1"/>
</dbReference>